<comment type="caution">
    <text evidence="1">The sequence shown here is derived from an EMBL/GenBank/DDBJ whole genome shotgun (WGS) entry which is preliminary data.</text>
</comment>
<evidence type="ECO:0000313" key="2">
    <source>
        <dbReference type="Proteomes" id="UP001549122"/>
    </source>
</evidence>
<dbReference type="Proteomes" id="UP001549122">
    <property type="component" value="Unassembled WGS sequence"/>
</dbReference>
<evidence type="ECO:0008006" key="3">
    <source>
        <dbReference type="Google" id="ProtNLM"/>
    </source>
</evidence>
<sequence length="63" mass="7228">MSALALELRYTLNAKKVSASKLSKKKERDKVRNLFNGNHSTGQRGSDNLAEKLKKLNDYFMNR</sequence>
<name>A0ABV2FJF4_9STRE</name>
<evidence type="ECO:0000313" key="1">
    <source>
        <dbReference type="EMBL" id="MET3558706.1"/>
    </source>
</evidence>
<accession>A0ABV2FJF4</accession>
<protein>
    <recommendedName>
        <fullName evidence="3">Phage protein</fullName>
    </recommendedName>
</protein>
<dbReference type="EMBL" id="JBEPLO010000021">
    <property type="protein sequence ID" value="MET3558706.1"/>
    <property type="molecule type" value="Genomic_DNA"/>
</dbReference>
<reference evidence="1 2" key="1">
    <citation type="submission" date="2024-06" db="EMBL/GenBank/DDBJ databases">
        <title>Genomic Encyclopedia of Type Strains, Phase IV (KMG-IV): sequencing the most valuable type-strain genomes for metagenomic binning, comparative biology and taxonomic classification.</title>
        <authorList>
            <person name="Goeker M."/>
        </authorList>
    </citation>
    <scope>NUCLEOTIDE SEQUENCE [LARGE SCALE GENOMIC DNA]</scope>
    <source>
        <strain evidence="1 2">DSM 28303</strain>
    </source>
</reference>
<organism evidence="1 2">
    <name type="scientific">Streptococcus rupicaprae</name>
    <dbReference type="NCBI Taxonomy" id="759619"/>
    <lineage>
        <taxon>Bacteria</taxon>
        <taxon>Bacillati</taxon>
        <taxon>Bacillota</taxon>
        <taxon>Bacilli</taxon>
        <taxon>Lactobacillales</taxon>
        <taxon>Streptococcaceae</taxon>
        <taxon>Streptococcus</taxon>
    </lineage>
</organism>
<gene>
    <name evidence="1" type="ORF">ABID29_001832</name>
</gene>
<proteinExistence type="predicted"/>
<keyword evidence="2" id="KW-1185">Reference proteome</keyword>